<evidence type="ECO:0000256" key="4">
    <source>
        <dbReference type="ARBA" id="ARBA00023002"/>
    </source>
</evidence>
<dbReference type="Gene3D" id="3.50.50.60">
    <property type="entry name" value="FAD/NAD(P)-binding domain"/>
    <property type="match status" value="2"/>
</dbReference>
<proteinExistence type="predicted"/>
<organism evidence="6 7">
    <name type="scientific">Lepidopterella palustris CBS 459.81</name>
    <dbReference type="NCBI Taxonomy" id="1314670"/>
    <lineage>
        <taxon>Eukaryota</taxon>
        <taxon>Fungi</taxon>
        <taxon>Dikarya</taxon>
        <taxon>Ascomycota</taxon>
        <taxon>Pezizomycotina</taxon>
        <taxon>Dothideomycetes</taxon>
        <taxon>Pleosporomycetidae</taxon>
        <taxon>Mytilinidiales</taxon>
        <taxon>Argynnaceae</taxon>
        <taxon>Lepidopterella</taxon>
    </lineage>
</organism>
<feature type="domain" description="FAD-dependent oxidoreductase 2 FAD-binding" evidence="5">
    <location>
        <begin position="47"/>
        <end position="555"/>
    </location>
</feature>
<gene>
    <name evidence="6" type="ORF">K432DRAFT_18456</name>
</gene>
<dbReference type="Proteomes" id="UP000250266">
    <property type="component" value="Unassembled WGS sequence"/>
</dbReference>
<keyword evidence="7" id="KW-1185">Reference proteome</keyword>
<dbReference type="PANTHER" id="PTHR43400">
    <property type="entry name" value="FUMARATE REDUCTASE"/>
    <property type="match status" value="1"/>
</dbReference>
<dbReference type="GO" id="GO:0008202">
    <property type="term" value="P:steroid metabolic process"/>
    <property type="evidence" value="ECO:0007669"/>
    <property type="project" value="UniProtKB-ARBA"/>
</dbReference>
<dbReference type="SUPFAM" id="SSF56425">
    <property type="entry name" value="Succinate dehydrogenase/fumarate reductase flavoprotein, catalytic domain"/>
    <property type="match status" value="1"/>
</dbReference>
<dbReference type="InterPro" id="IPR003953">
    <property type="entry name" value="FAD-dep_OxRdtase_2_FAD-bd"/>
</dbReference>
<sequence length="572" mass="62480">MPLVTVLSRVALPTSTTLIQSSIATSTLLRRGFASIKEPAKYDHEYDVVVVGSGCSGLTAAVVAAKRGQKVLVVEKTGYYGGTTAYSGGGAWIPNNKHQPALGVKDSKENADTYLHGVLDTLYEPEKTKAFLETGPKMVEWMENNTEVRFKPVPLPDYHVSKEGASTGRTILTRQFDGRRLGHRVKEVRYPIQGYSAFGTMQVDPEELPAFTNPFGSFSNLLHDTRRVLRYALVGRLFYSGISEGVQFWNNSPAIKSIVNQGVRGIVVQRNGKEESIRARKGVVLASGGFGRSPEAKEYVGHDWTVQPRGNVGDGKRIGAESGGALPEKNPHNAIYAPISLLQMANGTIRRYPHFAIDRSKPGSIIVGPDGKRFANESDPYQEFIKTMHERGIRTAFFIGDSDFLKKYGMGMALPWPYPTGNLIRRGYLISAPTLDELARKIEVDAATLHQTVGKCNEHARTGHDAEFNRGENRYDNFYGDANAKPNPNLGLCQKPPFYALRLYPGNVSTMWGLVTNKDAQVLDSTGTPVPGLYAVGCDQNSVFRGQYPGGGSSIGPGMTFGFRAGEHLAGL</sequence>
<evidence type="ECO:0000259" key="5">
    <source>
        <dbReference type="Pfam" id="PF00890"/>
    </source>
</evidence>
<comment type="cofactor">
    <cofactor evidence="1">
        <name>FAD</name>
        <dbReference type="ChEBI" id="CHEBI:57692"/>
    </cofactor>
</comment>
<dbReference type="AlphaFoldDB" id="A0A8E2JG46"/>
<evidence type="ECO:0000313" key="7">
    <source>
        <dbReference type="Proteomes" id="UP000250266"/>
    </source>
</evidence>
<evidence type="ECO:0000313" key="6">
    <source>
        <dbReference type="EMBL" id="OCK81380.1"/>
    </source>
</evidence>
<dbReference type="PANTHER" id="PTHR43400:SF10">
    <property type="entry name" value="3-OXOSTEROID 1-DEHYDROGENASE"/>
    <property type="match status" value="1"/>
</dbReference>
<accession>A0A8E2JG46</accession>
<dbReference type="SUPFAM" id="SSF51905">
    <property type="entry name" value="FAD/NAD(P)-binding domain"/>
    <property type="match status" value="1"/>
</dbReference>
<dbReference type="InterPro" id="IPR036188">
    <property type="entry name" value="FAD/NAD-bd_sf"/>
</dbReference>
<name>A0A8E2JG46_9PEZI</name>
<reference evidence="6 7" key="1">
    <citation type="journal article" date="2016" name="Nat. Commun.">
        <title>Ectomycorrhizal ecology is imprinted in the genome of the dominant symbiotic fungus Cenococcum geophilum.</title>
        <authorList>
            <consortium name="DOE Joint Genome Institute"/>
            <person name="Peter M."/>
            <person name="Kohler A."/>
            <person name="Ohm R.A."/>
            <person name="Kuo A."/>
            <person name="Krutzmann J."/>
            <person name="Morin E."/>
            <person name="Arend M."/>
            <person name="Barry K.W."/>
            <person name="Binder M."/>
            <person name="Choi C."/>
            <person name="Clum A."/>
            <person name="Copeland A."/>
            <person name="Grisel N."/>
            <person name="Haridas S."/>
            <person name="Kipfer T."/>
            <person name="LaButti K."/>
            <person name="Lindquist E."/>
            <person name="Lipzen A."/>
            <person name="Maire R."/>
            <person name="Meier B."/>
            <person name="Mihaltcheva S."/>
            <person name="Molinier V."/>
            <person name="Murat C."/>
            <person name="Poggeler S."/>
            <person name="Quandt C.A."/>
            <person name="Sperisen C."/>
            <person name="Tritt A."/>
            <person name="Tisserant E."/>
            <person name="Crous P.W."/>
            <person name="Henrissat B."/>
            <person name="Nehls U."/>
            <person name="Egli S."/>
            <person name="Spatafora J.W."/>
            <person name="Grigoriev I.V."/>
            <person name="Martin F.M."/>
        </authorList>
    </citation>
    <scope>NUCLEOTIDE SEQUENCE [LARGE SCALE GENOMIC DNA]</scope>
    <source>
        <strain evidence="6 7">CBS 459.81</strain>
    </source>
</reference>
<dbReference type="InterPro" id="IPR050315">
    <property type="entry name" value="FAD-oxidoreductase_2"/>
</dbReference>
<keyword evidence="2" id="KW-0285">Flavoprotein</keyword>
<keyword evidence="4" id="KW-0560">Oxidoreductase</keyword>
<evidence type="ECO:0000256" key="3">
    <source>
        <dbReference type="ARBA" id="ARBA00022827"/>
    </source>
</evidence>
<evidence type="ECO:0000256" key="2">
    <source>
        <dbReference type="ARBA" id="ARBA00022630"/>
    </source>
</evidence>
<protein>
    <submittedName>
        <fullName evidence="6">Fumarate reductase/succinate dehydrogenase flavo protein</fullName>
    </submittedName>
</protein>
<dbReference type="OrthoDB" id="7777654at2759"/>
<dbReference type="EMBL" id="KV744923">
    <property type="protein sequence ID" value="OCK81380.1"/>
    <property type="molecule type" value="Genomic_DNA"/>
</dbReference>
<dbReference type="Pfam" id="PF00890">
    <property type="entry name" value="FAD_binding_2"/>
    <property type="match status" value="1"/>
</dbReference>
<keyword evidence="3" id="KW-0274">FAD</keyword>
<dbReference type="GO" id="GO:0016491">
    <property type="term" value="F:oxidoreductase activity"/>
    <property type="evidence" value="ECO:0007669"/>
    <property type="project" value="UniProtKB-KW"/>
</dbReference>
<evidence type="ECO:0000256" key="1">
    <source>
        <dbReference type="ARBA" id="ARBA00001974"/>
    </source>
</evidence>
<dbReference type="InterPro" id="IPR027477">
    <property type="entry name" value="Succ_DH/fumarate_Rdtase_cat_sf"/>
</dbReference>
<dbReference type="Gene3D" id="3.90.700.10">
    <property type="entry name" value="Succinate dehydrogenase/fumarate reductase flavoprotein, catalytic domain"/>
    <property type="match status" value="1"/>
</dbReference>